<feature type="transmembrane region" description="Helical" evidence="8">
    <location>
        <begin position="78"/>
        <end position="100"/>
    </location>
</feature>
<evidence type="ECO:0000256" key="3">
    <source>
        <dbReference type="ARBA" id="ARBA00022448"/>
    </source>
</evidence>
<dbReference type="RefSeq" id="WP_090750483.1">
    <property type="nucleotide sequence ID" value="NZ_FOBW01000029.1"/>
</dbReference>
<feature type="transmembrane region" description="Helical" evidence="8">
    <location>
        <begin position="212"/>
        <end position="239"/>
    </location>
</feature>
<evidence type="ECO:0000256" key="7">
    <source>
        <dbReference type="ARBA" id="ARBA00023136"/>
    </source>
</evidence>
<dbReference type="GO" id="GO:0009847">
    <property type="term" value="P:spore germination"/>
    <property type="evidence" value="ECO:0007669"/>
    <property type="project" value="InterPro"/>
</dbReference>
<feature type="transmembrane region" description="Helical" evidence="8">
    <location>
        <begin position="7"/>
        <end position="24"/>
    </location>
</feature>
<keyword evidence="7 8" id="KW-0472">Membrane</keyword>
<dbReference type="PANTHER" id="PTHR34975">
    <property type="entry name" value="SPORE GERMINATION PROTEIN A2"/>
    <property type="match status" value="1"/>
</dbReference>
<comment type="subcellular location">
    <subcellularLocation>
        <location evidence="1">Membrane</location>
        <topology evidence="1">Multi-pass membrane protein</topology>
    </subcellularLocation>
</comment>
<organism evidence="9 10">
    <name type="scientific">Mesobacillus persicus</name>
    <dbReference type="NCBI Taxonomy" id="930146"/>
    <lineage>
        <taxon>Bacteria</taxon>
        <taxon>Bacillati</taxon>
        <taxon>Bacillota</taxon>
        <taxon>Bacilli</taxon>
        <taxon>Bacillales</taxon>
        <taxon>Bacillaceae</taxon>
        <taxon>Mesobacillus</taxon>
    </lineage>
</organism>
<feature type="transmembrane region" description="Helical" evidence="8">
    <location>
        <begin position="36"/>
        <end position="57"/>
    </location>
</feature>
<keyword evidence="3" id="KW-0813">Transport</keyword>
<accession>A0A1H8KMQ9</accession>
<sequence length="361" mass="40455">MHFSRTQLLFVLILFIGISNHVLIMPHLLTLGKRDAWISVLIAYPFLLLWGFVLYLIMKKNQQRLCLADWIKARAGGVTSRVFIGLFTAYVFTISAISFYDLIQSINIYFLPRTPSFVVMLPFLLISVWSAYNGLKSIVYVSAFLLPIVWLLGIFVAWFTFPEKDYAYLFPVLVDGYSPIVKSTITILGGSADLLVLLLLQHHLKKSFSLINLFLLITILVGLILGPTMGSLSSFGPAVASDMRFPAFEQWRLITLGEYISHVDFLAVFQLLSGEIIRVSLGLYLLGDMMKGHSSDSKKKHVFVVASLSLGLLTLLPLSDMWVQTIIGKYFYPGALISAVFISLALLIISYLPLKKGTQII</sequence>
<proteinExistence type="inferred from homology"/>
<keyword evidence="10" id="KW-1185">Reference proteome</keyword>
<comment type="similarity">
    <text evidence="2">Belongs to the amino acid-polyamine-organocation (APC) superfamily. Spore germination protein (SGP) (TC 2.A.3.9) family.</text>
</comment>
<evidence type="ECO:0000256" key="2">
    <source>
        <dbReference type="ARBA" id="ARBA00007998"/>
    </source>
</evidence>
<dbReference type="OrthoDB" id="2381188at2"/>
<dbReference type="InterPro" id="IPR004761">
    <property type="entry name" value="Spore_GerAB"/>
</dbReference>
<feature type="transmembrane region" description="Helical" evidence="8">
    <location>
        <begin position="259"/>
        <end position="281"/>
    </location>
</feature>
<dbReference type="PANTHER" id="PTHR34975:SF2">
    <property type="entry name" value="SPORE GERMINATION PROTEIN A2"/>
    <property type="match status" value="1"/>
</dbReference>
<feature type="transmembrane region" description="Helical" evidence="8">
    <location>
        <begin position="138"/>
        <end position="160"/>
    </location>
</feature>
<protein>
    <submittedName>
        <fullName evidence="9">Spore germination protein (Amino acid permease)</fullName>
    </submittedName>
</protein>
<evidence type="ECO:0000256" key="8">
    <source>
        <dbReference type="SAM" id="Phobius"/>
    </source>
</evidence>
<evidence type="ECO:0000313" key="10">
    <source>
        <dbReference type="Proteomes" id="UP000198553"/>
    </source>
</evidence>
<gene>
    <name evidence="9" type="ORF">SAMN05192533_1298</name>
</gene>
<reference evidence="10" key="1">
    <citation type="submission" date="2016-10" db="EMBL/GenBank/DDBJ databases">
        <authorList>
            <person name="Varghese N."/>
            <person name="Submissions S."/>
        </authorList>
    </citation>
    <scope>NUCLEOTIDE SEQUENCE [LARGE SCALE GENOMIC DNA]</scope>
    <source>
        <strain evidence="10">B48,IBRC-M 10115,DSM 25386,CECT 8001</strain>
    </source>
</reference>
<dbReference type="NCBIfam" id="TIGR00912">
    <property type="entry name" value="2A0309"/>
    <property type="match status" value="1"/>
</dbReference>
<dbReference type="AlphaFoldDB" id="A0A1H8KMQ9"/>
<keyword evidence="5 8" id="KW-0812">Transmembrane</keyword>
<evidence type="ECO:0000256" key="5">
    <source>
        <dbReference type="ARBA" id="ARBA00022692"/>
    </source>
</evidence>
<evidence type="ECO:0000256" key="4">
    <source>
        <dbReference type="ARBA" id="ARBA00022544"/>
    </source>
</evidence>
<dbReference type="Proteomes" id="UP000198553">
    <property type="component" value="Unassembled WGS sequence"/>
</dbReference>
<feature type="transmembrane region" description="Helical" evidence="8">
    <location>
        <begin position="302"/>
        <end position="318"/>
    </location>
</feature>
<evidence type="ECO:0000256" key="1">
    <source>
        <dbReference type="ARBA" id="ARBA00004141"/>
    </source>
</evidence>
<feature type="transmembrane region" description="Helical" evidence="8">
    <location>
        <begin position="180"/>
        <end position="200"/>
    </location>
</feature>
<evidence type="ECO:0000256" key="6">
    <source>
        <dbReference type="ARBA" id="ARBA00022989"/>
    </source>
</evidence>
<feature type="transmembrane region" description="Helical" evidence="8">
    <location>
        <begin position="106"/>
        <end position="126"/>
    </location>
</feature>
<evidence type="ECO:0000313" key="9">
    <source>
        <dbReference type="EMBL" id="SEN94165.1"/>
    </source>
</evidence>
<keyword evidence="6 8" id="KW-1133">Transmembrane helix</keyword>
<dbReference type="GO" id="GO:0016020">
    <property type="term" value="C:membrane"/>
    <property type="evidence" value="ECO:0007669"/>
    <property type="project" value="UniProtKB-SubCell"/>
</dbReference>
<keyword evidence="4" id="KW-0309">Germination</keyword>
<dbReference type="EMBL" id="FOBW01000029">
    <property type="protein sequence ID" value="SEN94165.1"/>
    <property type="molecule type" value="Genomic_DNA"/>
</dbReference>
<feature type="transmembrane region" description="Helical" evidence="8">
    <location>
        <begin position="330"/>
        <end position="354"/>
    </location>
</feature>
<dbReference type="Pfam" id="PF03845">
    <property type="entry name" value="Spore_permease"/>
    <property type="match status" value="1"/>
</dbReference>
<name>A0A1H8KMQ9_9BACI</name>
<dbReference type="STRING" id="930146.SAMN05192533_1298"/>